<name>J9DPB1_EDHAE</name>
<protein>
    <recommendedName>
        <fullName evidence="4">GLTSCR protein conserved domain-containing protein</fullName>
    </recommendedName>
</protein>
<dbReference type="VEuPathDB" id="MicrosporidiaDB:EDEG_02430"/>
<accession>J9DPB1</accession>
<dbReference type="Proteomes" id="UP000003163">
    <property type="component" value="Unassembled WGS sequence"/>
</dbReference>
<gene>
    <name evidence="2" type="ORF">EDEG_02430</name>
</gene>
<evidence type="ECO:0000313" key="2">
    <source>
        <dbReference type="EMBL" id="EJW03177.1"/>
    </source>
</evidence>
<proteinExistence type="predicted"/>
<evidence type="ECO:0000313" key="3">
    <source>
        <dbReference type="Proteomes" id="UP000003163"/>
    </source>
</evidence>
<keyword evidence="3" id="KW-1185">Reference proteome</keyword>
<reference evidence="2 3" key="1">
    <citation type="submission" date="2011-08" db="EMBL/GenBank/DDBJ databases">
        <authorList>
            <person name="Liu Z.J."/>
            <person name="Shi F.L."/>
            <person name="Lu J.Q."/>
            <person name="Li M."/>
            <person name="Wang Z.L."/>
        </authorList>
    </citation>
    <scope>NUCLEOTIDE SEQUENCE [LARGE SCALE GENOMIC DNA]</scope>
    <source>
        <strain evidence="2 3">USNM 41457</strain>
    </source>
</reference>
<feature type="compositionally biased region" description="Basic residues" evidence="1">
    <location>
        <begin position="634"/>
        <end position="645"/>
    </location>
</feature>
<evidence type="ECO:0008006" key="4">
    <source>
        <dbReference type="Google" id="ProtNLM"/>
    </source>
</evidence>
<dbReference type="EMBL" id="AFBI03000043">
    <property type="protein sequence ID" value="EJW03177.1"/>
    <property type="molecule type" value="Genomic_DNA"/>
</dbReference>
<dbReference type="HOGENOM" id="CLU_341316_0_0_1"/>
<dbReference type="AlphaFoldDB" id="J9DPB1"/>
<comment type="caution">
    <text evidence="2">The sequence shown here is derived from an EMBL/GenBank/DDBJ whole genome shotgun (WGS) entry which is preliminary data.</text>
</comment>
<reference evidence="3" key="2">
    <citation type="submission" date="2015-07" db="EMBL/GenBank/DDBJ databases">
        <title>Contrasting host-pathogen interactions and genome evolution in two generalist and specialist microsporidian pathogens of mosquitoes.</title>
        <authorList>
            <consortium name="The Broad Institute Genomics Platform"/>
            <consortium name="The Broad Institute Genome Sequencing Center for Infectious Disease"/>
            <person name="Cuomo C.A."/>
            <person name="Sanscrainte N.D."/>
            <person name="Goldberg J.M."/>
            <person name="Heiman D."/>
            <person name="Young S."/>
            <person name="Zeng Q."/>
            <person name="Becnel J.J."/>
            <person name="Birren B.W."/>
        </authorList>
    </citation>
    <scope>NUCLEOTIDE SEQUENCE [LARGE SCALE GENOMIC DNA]</scope>
    <source>
        <strain evidence="3">USNM 41457</strain>
    </source>
</reference>
<dbReference type="OrthoDB" id="2194491at2759"/>
<evidence type="ECO:0000256" key="1">
    <source>
        <dbReference type="SAM" id="MobiDB-lite"/>
    </source>
</evidence>
<dbReference type="InParanoid" id="J9DPB1"/>
<sequence>MDKNQDSEFTSSNENQHGQMEKRNGFNGKANLKMIEDEINEEELPPHNENNKNKENNIDFAKCISNKNQVNINRNGKNNFDLSEDINIKNTHITNITNINNESFHYFQKGEIGKKIHNFDKDQNEVIPTLHSNNFIRNLDHNTNKARNNNNNQHISSVKEYTDLQNNNMKQQNNNPPKESYNSVFENINSTDQNNTIPQSTNASYVHQTTPIIFSCDSNTQQHNDYNSDFSKKDSFGYSNTNSFADNEHLNLKNASLNADKNDFEVFNKERLLDSHTLNTNSHFEATETQQNSRKHSKFETEDTFLFSSQKNLQNSLCNQQLENRNAQTYSSYNFLDQNGVINNHGNTKFSEFNNLDTTLTSSNGSQNIDFTQENISDNVKVYGPFSSYQSINIQNTTSEFNHNPAQNYKTNILYNSPNGNKHNVTQNFFGDFAQVSKKNEKLSQEKTLNHRKTSLNSQNIPQAQNRMCETRVNQTLNPDYPIQHINNFSLGNPHNAICINDKLTDKGNYTLSAEYNQQQYYGRSEQISNQIYTQKLLEPHEGDTETTDIFNLYAQNANPSENIFSAITEDTAINECPIGIKFNQIQINNHDRKKSNETNTSTKTFEQTCTHETEDMQSQSYIESISENISSHKILKKKRGRKPKPCLIPQEKNTPSRKKSSKIASNTHKSGFATPSIEEKALYFYNKETIMITNPDIRPFINKNHAIECLLPYHLCYDPIKRNVSHKDIDHNKIKNLSTQIRDICYKFVESDINEENVSVSLLQTEAVKYIYEESCSKVTNKRFNLRFKKPTFNDGKVTFGIYGSDEHCFKLKIKVDDAFLRHYKAQIKK</sequence>
<feature type="region of interest" description="Disordered" evidence="1">
    <location>
        <begin position="633"/>
        <end position="671"/>
    </location>
</feature>
<feature type="compositionally biased region" description="Polar residues" evidence="1">
    <location>
        <begin position="7"/>
        <end position="18"/>
    </location>
</feature>
<organism evidence="2 3">
    <name type="scientific">Edhazardia aedis (strain USNM 41457)</name>
    <name type="common">Microsporidian parasite</name>
    <dbReference type="NCBI Taxonomy" id="1003232"/>
    <lineage>
        <taxon>Eukaryota</taxon>
        <taxon>Fungi</taxon>
        <taxon>Fungi incertae sedis</taxon>
        <taxon>Microsporidia</taxon>
        <taxon>Edhazardia</taxon>
    </lineage>
</organism>
<feature type="region of interest" description="Disordered" evidence="1">
    <location>
        <begin position="592"/>
        <end position="617"/>
    </location>
</feature>
<feature type="region of interest" description="Disordered" evidence="1">
    <location>
        <begin position="1"/>
        <end position="30"/>
    </location>
</feature>